<accession>A0A1Q3AVQ7</accession>
<proteinExistence type="inferred from homology"/>
<comment type="caution">
    <text evidence="10">The sequence shown here is derived from an EMBL/GenBank/DDBJ whole genome shotgun (WGS) entry which is preliminary data.</text>
</comment>
<keyword evidence="3" id="KW-0813">Transport</keyword>
<keyword evidence="4 9" id="KW-0812">Transmembrane</keyword>
<dbReference type="InterPro" id="IPR004813">
    <property type="entry name" value="OPT"/>
</dbReference>
<evidence type="ECO:0000256" key="9">
    <source>
        <dbReference type="SAM" id="Phobius"/>
    </source>
</evidence>
<dbReference type="OrthoDB" id="9986677at2759"/>
<keyword evidence="8 9" id="KW-0472">Membrane</keyword>
<dbReference type="EMBL" id="BDDD01000126">
    <property type="protein sequence ID" value="GAV59846.1"/>
    <property type="molecule type" value="Genomic_DNA"/>
</dbReference>
<evidence type="ECO:0000256" key="6">
    <source>
        <dbReference type="ARBA" id="ARBA00022927"/>
    </source>
</evidence>
<name>A0A1Q3AVQ7_CEPFO</name>
<evidence type="ECO:0000256" key="4">
    <source>
        <dbReference type="ARBA" id="ARBA00022692"/>
    </source>
</evidence>
<evidence type="ECO:0000256" key="1">
    <source>
        <dbReference type="ARBA" id="ARBA00004141"/>
    </source>
</evidence>
<dbReference type="Pfam" id="PF03169">
    <property type="entry name" value="OPT"/>
    <property type="match status" value="1"/>
</dbReference>
<dbReference type="PANTHER" id="PTHR22601">
    <property type="entry name" value="ISP4 LIKE PROTEIN"/>
    <property type="match status" value="1"/>
</dbReference>
<dbReference type="GO" id="GO:0015031">
    <property type="term" value="P:protein transport"/>
    <property type="evidence" value="ECO:0007669"/>
    <property type="project" value="UniProtKB-KW"/>
</dbReference>
<dbReference type="Proteomes" id="UP000187406">
    <property type="component" value="Unassembled WGS sequence"/>
</dbReference>
<keyword evidence="11" id="KW-1185">Reference proteome</keyword>
<evidence type="ECO:0000256" key="5">
    <source>
        <dbReference type="ARBA" id="ARBA00022856"/>
    </source>
</evidence>
<evidence type="ECO:0000256" key="2">
    <source>
        <dbReference type="ARBA" id="ARBA00005484"/>
    </source>
</evidence>
<gene>
    <name evidence="10" type="ORF">CFOL_v3_03377</name>
</gene>
<comment type="subcellular location">
    <subcellularLocation>
        <location evidence="1">Membrane</location>
        <topology evidence="1">Multi-pass membrane protein</topology>
    </subcellularLocation>
</comment>
<evidence type="ECO:0000313" key="10">
    <source>
        <dbReference type="EMBL" id="GAV59846.1"/>
    </source>
</evidence>
<keyword evidence="5" id="KW-0571">Peptide transport</keyword>
<organism evidence="10 11">
    <name type="scientific">Cephalotus follicularis</name>
    <name type="common">Albany pitcher plant</name>
    <dbReference type="NCBI Taxonomy" id="3775"/>
    <lineage>
        <taxon>Eukaryota</taxon>
        <taxon>Viridiplantae</taxon>
        <taxon>Streptophyta</taxon>
        <taxon>Embryophyta</taxon>
        <taxon>Tracheophyta</taxon>
        <taxon>Spermatophyta</taxon>
        <taxon>Magnoliopsida</taxon>
        <taxon>eudicotyledons</taxon>
        <taxon>Gunneridae</taxon>
        <taxon>Pentapetalae</taxon>
        <taxon>rosids</taxon>
        <taxon>fabids</taxon>
        <taxon>Oxalidales</taxon>
        <taxon>Cephalotaceae</taxon>
        <taxon>Cephalotus</taxon>
    </lineage>
</organism>
<evidence type="ECO:0000256" key="7">
    <source>
        <dbReference type="ARBA" id="ARBA00022989"/>
    </source>
</evidence>
<dbReference type="InterPro" id="IPR004648">
    <property type="entry name" value="Oligpept_transpt"/>
</dbReference>
<dbReference type="GO" id="GO:0035673">
    <property type="term" value="F:oligopeptide transmembrane transporter activity"/>
    <property type="evidence" value="ECO:0007669"/>
    <property type="project" value="InterPro"/>
</dbReference>
<keyword evidence="7 9" id="KW-1133">Transmembrane helix</keyword>
<evidence type="ECO:0000313" key="11">
    <source>
        <dbReference type="Proteomes" id="UP000187406"/>
    </source>
</evidence>
<dbReference type="InParanoid" id="A0A1Q3AVQ7"/>
<comment type="similarity">
    <text evidence="2">Belongs to the oligopeptide OPT transporter (TC 2.A.67.1) family.</text>
</comment>
<evidence type="ECO:0000256" key="3">
    <source>
        <dbReference type="ARBA" id="ARBA00022448"/>
    </source>
</evidence>
<protein>
    <submittedName>
        <fullName evidence="10">OPT domain-containing protein</fullName>
    </submittedName>
</protein>
<reference evidence="11" key="1">
    <citation type="submission" date="2016-04" db="EMBL/GenBank/DDBJ databases">
        <title>Cephalotus genome sequencing.</title>
        <authorList>
            <person name="Fukushima K."/>
            <person name="Hasebe M."/>
            <person name="Fang X."/>
        </authorList>
    </citation>
    <scope>NUCLEOTIDE SEQUENCE [LARGE SCALE GENOMIC DNA]</scope>
    <source>
        <strain evidence="11">cv. St1</strain>
    </source>
</reference>
<dbReference type="GO" id="GO:0016020">
    <property type="term" value="C:membrane"/>
    <property type="evidence" value="ECO:0007669"/>
    <property type="project" value="UniProtKB-SubCell"/>
</dbReference>
<keyword evidence="6" id="KW-0653">Protein transport</keyword>
<dbReference type="AlphaFoldDB" id="A0A1Q3AVQ7"/>
<feature type="transmembrane region" description="Helical" evidence="9">
    <location>
        <begin position="12"/>
        <end position="30"/>
    </location>
</feature>
<feature type="transmembrane region" description="Helical" evidence="9">
    <location>
        <begin position="78"/>
        <end position="98"/>
    </location>
</feature>
<sequence length="157" mass="17868">MKVPPWCMYTAQLVRTLVAGIVNLAVAWWMPESIENICDGEALHPETPWTCPKFRVAFYATVIQGLIGPKQLFGSKGMYHNLLRLCIIGAVLALLVRISSKMFPNKKWIAMINIPLNYLRVFWNATGNPHQHCKLACNWNRLQLFSVPIPQKPVPEI</sequence>
<evidence type="ECO:0000256" key="8">
    <source>
        <dbReference type="ARBA" id="ARBA00023136"/>
    </source>
</evidence>